<organism evidence="3 4">
    <name type="scientific">Plasmodium reichenowi</name>
    <dbReference type="NCBI Taxonomy" id="5854"/>
    <lineage>
        <taxon>Eukaryota</taxon>
        <taxon>Sar</taxon>
        <taxon>Alveolata</taxon>
        <taxon>Apicomplexa</taxon>
        <taxon>Aconoidasida</taxon>
        <taxon>Haemosporida</taxon>
        <taxon>Plasmodiidae</taxon>
        <taxon>Plasmodium</taxon>
        <taxon>Plasmodium (Laverania)</taxon>
    </lineage>
</organism>
<dbReference type="EMBL" id="OFAE01000018">
    <property type="protein sequence ID" value="SOV84114.1"/>
    <property type="molecule type" value="Genomic_DNA"/>
</dbReference>
<dbReference type="AlphaFoldDB" id="A0A2P9DT22"/>
<accession>A0A2P9DT22</accession>
<sequence length="235" mass="27859">MKNTIDDNMYKDIQPEDHIINVNMREKSFSISIHDRDLHNVNNLSYNINMDGQKYKIFSNNTKDDPTYVSNNVYSGINITNNSLNGNHHVDNPIKKQKTCLFHKWLDRHRHKHRHMCKNWNNKEKMLNKLNEKCNMQHKEHILGIPTSTHDDTDMNKINDETYNMIGANNMHDHDNNEKSPLDNLRSKNIPPNDITTKNNDFQTKNLRTYISTVIRMDEKNNVTCEDNLENFYNF</sequence>
<reference evidence="3 4" key="1">
    <citation type="submission" date="2016-09" db="EMBL/GenBank/DDBJ databases">
        <authorList>
            <consortium name="Pathogen Informatics"/>
        </authorList>
    </citation>
    <scope>NUCLEOTIDE SEQUENCE [LARGE SCALE GENOMIC DNA]</scope>
</reference>
<evidence type="ECO:0000313" key="4">
    <source>
        <dbReference type="Proteomes" id="UP000240500"/>
    </source>
</evidence>
<feature type="compositionally biased region" description="Basic and acidic residues" evidence="1">
    <location>
        <begin position="172"/>
        <end position="181"/>
    </location>
</feature>
<proteinExistence type="predicted"/>
<dbReference type="Pfam" id="PF15445">
    <property type="entry name" value="ATS"/>
    <property type="match status" value="1"/>
</dbReference>
<evidence type="ECO:0000259" key="2">
    <source>
        <dbReference type="Pfam" id="PF15445"/>
    </source>
</evidence>
<dbReference type="VEuPathDB" id="PlasmoDB:PRG01_0034200"/>
<feature type="region of interest" description="Disordered" evidence="1">
    <location>
        <begin position="172"/>
        <end position="200"/>
    </location>
</feature>
<evidence type="ECO:0000313" key="3">
    <source>
        <dbReference type="EMBL" id="SOV84114.1"/>
    </source>
</evidence>
<evidence type="ECO:0000256" key="1">
    <source>
        <dbReference type="SAM" id="MobiDB-lite"/>
    </source>
</evidence>
<feature type="domain" description="Plasmodium falciparum erythrocyte membrane protein 1 acidic terminal segment" evidence="2">
    <location>
        <begin position="4"/>
        <end position="91"/>
    </location>
</feature>
<dbReference type="Gene3D" id="1.10.1900.40">
    <property type="entry name" value="Acidic terminal segments, variant surface antigen of PfEMP1"/>
    <property type="match status" value="1"/>
</dbReference>
<gene>
    <name evidence="3" type="ORF">PRG01_0034200</name>
</gene>
<dbReference type="Proteomes" id="UP000240500">
    <property type="component" value="Unassembled WGS sequence"/>
</dbReference>
<dbReference type="InterPro" id="IPR029211">
    <property type="entry name" value="PfEMP1_ATS"/>
</dbReference>
<dbReference type="InterPro" id="IPR044932">
    <property type="entry name" value="PfEMP1_ATS_sf"/>
</dbReference>
<name>A0A2P9DT22_PLARE</name>
<dbReference type="OrthoDB" id="378826at2759"/>
<protein>
    <submittedName>
        <fullName evidence="3">Erythrocyte membrane protein 1 (PfEMP1), exon 2, putative</fullName>
    </submittedName>
</protein>